<evidence type="ECO:0000313" key="2">
    <source>
        <dbReference type="WBParaSite" id="PS1159_v2.g23977.t1"/>
    </source>
</evidence>
<dbReference type="Proteomes" id="UP000887580">
    <property type="component" value="Unplaced"/>
</dbReference>
<name>A0AC35G5U5_9BILA</name>
<proteinExistence type="predicted"/>
<reference evidence="2" key="1">
    <citation type="submission" date="2022-11" db="UniProtKB">
        <authorList>
            <consortium name="WormBaseParasite"/>
        </authorList>
    </citation>
    <scope>IDENTIFICATION</scope>
</reference>
<dbReference type="WBParaSite" id="PS1159_v2.g23977.t1">
    <property type="protein sequence ID" value="PS1159_v2.g23977.t1"/>
    <property type="gene ID" value="PS1159_v2.g23977"/>
</dbReference>
<evidence type="ECO:0000313" key="1">
    <source>
        <dbReference type="Proteomes" id="UP000887580"/>
    </source>
</evidence>
<protein>
    <submittedName>
        <fullName evidence="2">VWFA domain-containing protein</fullName>
    </submittedName>
</protein>
<accession>A0AC35G5U5</accession>
<organism evidence="1 2">
    <name type="scientific">Panagrolaimus sp. PS1159</name>
    <dbReference type="NCBI Taxonomy" id="55785"/>
    <lineage>
        <taxon>Eukaryota</taxon>
        <taxon>Metazoa</taxon>
        <taxon>Ecdysozoa</taxon>
        <taxon>Nematoda</taxon>
        <taxon>Chromadorea</taxon>
        <taxon>Rhabditida</taxon>
        <taxon>Tylenchina</taxon>
        <taxon>Panagrolaimomorpha</taxon>
        <taxon>Panagrolaimoidea</taxon>
        <taxon>Panagrolaimidae</taxon>
        <taxon>Panagrolaimus</taxon>
    </lineage>
</organism>
<sequence length="540" mass="59866">MSSAMESPINIAKLSNDILSFLSTIDYTNVYVAGLTFGASRIDASNYFNNYEEICEYIHSAQEQSIQMGMAKANLSEVFRIYEISLLRTKRENNQKVLILFTAINDRDSIASAKYYSKQLKYAGVKIIVISLDQFEVNKLKGLGSALFSTNNFAIPSKIHSHMFFCPHSNTTIPHPPPTVISSHKSDPRPNAIGTPCSTNTSNAWLDIILTIDISNAMNSRDLQEFTGEIASLLVKFNIGQFGDHTTRVGIVTYGSNVVVRYNLNDVTSLTALNQQLMLLRSYANSSDYGINVQNALQVSYNLLKNQSSNRIPIIFLVGAAYNSIGFNGAEQIASVIKENGIKIITISFDASDGVLPAEFDLLASPGYSYISSQDGLYQSLLFGLTQANCFCPQGKHQLQVYNEAFKNYTVYADCLWAIGNDALPSYVQDYGCSNGIVAAITSQEKFDFISDKVISFDAIGKKQFTIGLHNTENGWKWWGYDKTEYPLGDFPSFSSIVGDIYGYVNNSFGLNWNFLSGGDISKPYLCEFKACDTDNICKY</sequence>